<feature type="region of interest" description="Disordered" evidence="1">
    <location>
        <begin position="125"/>
        <end position="154"/>
    </location>
</feature>
<reference evidence="2 3" key="1">
    <citation type="submission" date="2014-04" db="EMBL/GenBank/DDBJ databases">
        <authorList>
            <consortium name="DOE Joint Genome Institute"/>
            <person name="Kuo A."/>
            <person name="Zuccaro A."/>
            <person name="Kohler A."/>
            <person name="Nagy L.G."/>
            <person name="Floudas D."/>
            <person name="Copeland A."/>
            <person name="Barry K.W."/>
            <person name="Cichocki N."/>
            <person name="Veneault-Fourrey C."/>
            <person name="LaButti K."/>
            <person name="Lindquist E.A."/>
            <person name="Lipzen A."/>
            <person name="Lundell T."/>
            <person name="Morin E."/>
            <person name="Murat C."/>
            <person name="Sun H."/>
            <person name="Tunlid A."/>
            <person name="Henrissat B."/>
            <person name="Grigoriev I.V."/>
            <person name="Hibbett D.S."/>
            <person name="Martin F."/>
            <person name="Nordberg H.P."/>
            <person name="Cantor M.N."/>
            <person name="Hua S.X."/>
        </authorList>
    </citation>
    <scope>NUCLEOTIDE SEQUENCE [LARGE SCALE GENOMIC DNA]</scope>
    <source>
        <strain evidence="2 3">MAFF 305830</strain>
    </source>
</reference>
<evidence type="ECO:0000256" key="1">
    <source>
        <dbReference type="SAM" id="MobiDB-lite"/>
    </source>
</evidence>
<reference evidence="3" key="2">
    <citation type="submission" date="2015-01" db="EMBL/GenBank/DDBJ databases">
        <title>Evolutionary Origins and Diversification of the Mycorrhizal Mutualists.</title>
        <authorList>
            <consortium name="DOE Joint Genome Institute"/>
            <consortium name="Mycorrhizal Genomics Consortium"/>
            <person name="Kohler A."/>
            <person name="Kuo A."/>
            <person name="Nagy L.G."/>
            <person name="Floudas D."/>
            <person name="Copeland A."/>
            <person name="Barry K.W."/>
            <person name="Cichocki N."/>
            <person name="Veneault-Fourrey C."/>
            <person name="LaButti K."/>
            <person name="Lindquist E.A."/>
            <person name="Lipzen A."/>
            <person name="Lundell T."/>
            <person name="Morin E."/>
            <person name="Murat C."/>
            <person name="Riley R."/>
            <person name="Ohm R."/>
            <person name="Sun H."/>
            <person name="Tunlid A."/>
            <person name="Henrissat B."/>
            <person name="Grigoriev I.V."/>
            <person name="Hibbett D.S."/>
            <person name="Martin F."/>
        </authorList>
    </citation>
    <scope>NUCLEOTIDE SEQUENCE [LARGE SCALE GENOMIC DNA]</scope>
    <source>
        <strain evidence="3">MAFF 305830</strain>
    </source>
</reference>
<sequence length="188" mass="20363">MDVSVARLLTQFFLEVSKLYPAFYEGIVGVFTRIMKTSGVRESHVRLLETQDRVKAYLREVQNICTENAIDISHLDTEAEEPAAEGVNSLETPGMDIDGDTTLVNPVMTGLDEAEDKGPEAEGVVNSFLPGEDSAGAAAADRGNQRPNGPSTNHGYRVIVHLLDEADARTVAMLGTILRGTVEFEAIN</sequence>
<dbReference type="HOGENOM" id="CLU_1441858_0_0_1"/>
<proteinExistence type="predicted"/>
<organism evidence="2 3">
    <name type="scientific">Serendipita vermifera MAFF 305830</name>
    <dbReference type="NCBI Taxonomy" id="933852"/>
    <lineage>
        <taxon>Eukaryota</taxon>
        <taxon>Fungi</taxon>
        <taxon>Dikarya</taxon>
        <taxon>Basidiomycota</taxon>
        <taxon>Agaricomycotina</taxon>
        <taxon>Agaricomycetes</taxon>
        <taxon>Sebacinales</taxon>
        <taxon>Serendipitaceae</taxon>
        <taxon>Serendipita</taxon>
    </lineage>
</organism>
<dbReference type="AlphaFoldDB" id="A0A0C3AKP9"/>
<evidence type="ECO:0000313" key="3">
    <source>
        <dbReference type="Proteomes" id="UP000054097"/>
    </source>
</evidence>
<keyword evidence="3" id="KW-1185">Reference proteome</keyword>
<gene>
    <name evidence="2" type="ORF">M408DRAFT_334231</name>
</gene>
<dbReference type="EMBL" id="KN824518">
    <property type="protein sequence ID" value="KIM19881.1"/>
    <property type="molecule type" value="Genomic_DNA"/>
</dbReference>
<accession>A0A0C3AKP9</accession>
<evidence type="ECO:0000313" key="2">
    <source>
        <dbReference type="EMBL" id="KIM19881.1"/>
    </source>
</evidence>
<feature type="compositionally biased region" description="Polar residues" evidence="1">
    <location>
        <begin position="145"/>
        <end position="154"/>
    </location>
</feature>
<dbReference type="Proteomes" id="UP000054097">
    <property type="component" value="Unassembled WGS sequence"/>
</dbReference>
<protein>
    <submittedName>
        <fullName evidence="2">Uncharacterized protein</fullName>
    </submittedName>
</protein>
<name>A0A0C3AKP9_SERVB</name>